<keyword evidence="5" id="KW-1185">Reference proteome</keyword>
<keyword evidence="4" id="KW-0328">Glycosyltransferase</keyword>
<evidence type="ECO:0000259" key="3">
    <source>
        <dbReference type="Pfam" id="PF13439"/>
    </source>
</evidence>
<dbReference type="EMBL" id="PQWO01000006">
    <property type="protein sequence ID" value="PZD73208.1"/>
    <property type="molecule type" value="Genomic_DNA"/>
</dbReference>
<dbReference type="EC" id="2.4.1.-" evidence="4"/>
<dbReference type="PANTHER" id="PTHR46401">
    <property type="entry name" value="GLYCOSYLTRANSFERASE WBBK-RELATED"/>
    <property type="match status" value="1"/>
</dbReference>
<feature type="domain" description="Glycosyl transferase family 1" evidence="2">
    <location>
        <begin position="189"/>
        <end position="353"/>
    </location>
</feature>
<reference evidence="4 5" key="1">
    <citation type="journal article" date="2018" name="Sci. Rep.">
        <title>A novel species of the marine cyanobacterium Acaryochloris with a unique pigment content and lifestyle.</title>
        <authorList>
            <person name="Partensky F."/>
            <person name="Six C."/>
            <person name="Ratin M."/>
            <person name="Garczarek L."/>
            <person name="Vaulot D."/>
            <person name="Probert I."/>
            <person name="Calteau A."/>
            <person name="Gourvil P."/>
            <person name="Marie D."/>
            <person name="Grebert T."/>
            <person name="Bouchier C."/>
            <person name="Le Panse S."/>
            <person name="Gachenot M."/>
            <person name="Rodriguez F."/>
            <person name="Garrido J.L."/>
        </authorList>
    </citation>
    <scope>NUCLEOTIDE SEQUENCE [LARGE SCALE GENOMIC DNA]</scope>
    <source>
        <strain evidence="4 5">RCC1774</strain>
    </source>
</reference>
<gene>
    <name evidence="4" type="primary">bshA_1</name>
    <name evidence="4" type="ORF">C1752_02320</name>
</gene>
<proteinExistence type="predicted"/>
<feature type="domain" description="Glycosyltransferase subfamily 4-like N-terminal" evidence="3">
    <location>
        <begin position="59"/>
        <end position="179"/>
    </location>
</feature>
<dbReference type="Pfam" id="PF13439">
    <property type="entry name" value="Glyco_transf_4"/>
    <property type="match status" value="1"/>
</dbReference>
<comment type="caution">
    <text evidence="4">The sequence shown here is derived from an EMBL/GenBank/DDBJ whole genome shotgun (WGS) entry which is preliminary data.</text>
</comment>
<dbReference type="Proteomes" id="UP000248857">
    <property type="component" value="Unassembled WGS sequence"/>
</dbReference>
<organism evidence="4 5">
    <name type="scientific">Acaryochloris thomasi RCC1774</name>
    <dbReference type="NCBI Taxonomy" id="1764569"/>
    <lineage>
        <taxon>Bacteria</taxon>
        <taxon>Bacillati</taxon>
        <taxon>Cyanobacteriota</taxon>
        <taxon>Cyanophyceae</taxon>
        <taxon>Acaryochloridales</taxon>
        <taxon>Acaryochloridaceae</taxon>
        <taxon>Acaryochloris</taxon>
        <taxon>Acaryochloris thomasi</taxon>
    </lineage>
</organism>
<dbReference type="InterPro" id="IPR028098">
    <property type="entry name" value="Glyco_trans_4-like_N"/>
</dbReference>
<keyword evidence="1 4" id="KW-0808">Transferase</keyword>
<dbReference type="AlphaFoldDB" id="A0A2W1JIB3"/>
<name>A0A2W1JIB3_9CYAN</name>
<evidence type="ECO:0000259" key="2">
    <source>
        <dbReference type="Pfam" id="PF00534"/>
    </source>
</evidence>
<dbReference type="CDD" id="cd03809">
    <property type="entry name" value="GT4_MtfB-like"/>
    <property type="match status" value="1"/>
</dbReference>
<dbReference type="SUPFAM" id="SSF53756">
    <property type="entry name" value="UDP-Glycosyltransferase/glycogen phosphorylase"/>
    <property type="match status" value="1"/>
</dbReference>
<dbReference type="InterPro" id="IPR001296">
    <property type="entry name" value="Glyco_trans_1"/>
</dbReference>
<accession>A0A2W1JIB3</accession>
<dbReference type="GO" id="GO:0016757">
    <property type="term" value="F:glycosyltransferase activity"/>
    <property type="evidence" value="ECO:0007669"/>
    <property type="project" value="UniProtKB-KW"/>
</dbReference>
<evidence type="ECO:0000313" key="5">
    <source>
        <dbReference type="Proteomes" id="UP000248857"/>
    </source>
</evidence>
<evidence type="ECO:0000313" key="4">
    <source>
        <dbReference type="EMBL" id="PZD73208.1"/>
    </source>
</evidence>
<sequence>MMGPMRVAILRRAPRASFSMDVYADSLVKGLKAVRPDWEIMEQSPVLGKASSRQSNLLAGGRKYYERYWRYPRSLQRLDADIFHVIDHSDGYLGYWLNFYKKKNVVTCHDLINLTQPESFKGRARFPVISLSAWKFAVQGMQTADHVIAVSAHTKKDTVEHLAIASQKITVVPNAVDPTFRLLSTDQTDSFREQMGLDRGTLCLLNVGSNNARKNVLTILKVLASLKDQGLSAHFWKVGADFDLEQQTYIKRHQLEDLTTYLGQPDEDKLVQIYNAADILVAPSLYEGFGLTLLEAMACGTAVVAANVTAMPEVVGDAGVLIDPMDVDAIATAIQDLSDNSAHRKVLIERGLKRVKQFTWEKTAEQVANIYEQVLR</sequence>
<dbReference type="Gene3D" id="3.40.50.2000">
    <property type="entry name" value="Glycogen Phosphorylase B"/>
    <property type="match status" value="2"/>
</dbReference>
<dbReference type="Pfam" id="PF00534">
    <property type="entry name" value="Glycos_transf_1"/>
    <property type="match status" value="1"/>
</dbReference>
<protein>
    <submittedName>
        <fullName evidence="4">N-acetyl-alpha-D-glucosaminyl L-malate synthase</fullName>
        <ecNumber evidence="4">2.4.1.-</ecNumber>
    </submittedName>
</protein>
<evidence type="ECO:0000256" key="1">
    <source>
        <dbReference type="ARBA" id="ARBA00022679"/>
    </source>
</evidence>
<dbReference type="PANTHER" id="PTHR46401:SF2">
    <property type="entry name" value="GLYCOSYLTRANSFERASE WBBK-RELATED"/>
    <property type="match status" value="1"/>
</dbReference>